<evidence type="ECO:0000313" key="10">
    <source>
        <dbReference type="Proteomes" id="UP000694865"/>
    </source>
</evidence>
<evidence type="ECO:0000256" key="3">
    <source>
        <dbReference type="ARBA" id="ARBA00022737"/>
    </source>
</evidence>
<dbReference type="PANTHER" id="PTHR24049">
    <property type="entry name" value="CRUMBS FAMILY MEMBER"/>
    <property type="match status" value="1"/>
</dbReference>
<feature type="domain" description="EGF-like" evidence="9">
    <location>
        <begin position="41"/>
        <end position="78"/>
    </location>
</feature>
<feature type="disulfide bond" evidence="5">
    <location>
        <begin position="520"/>
        <end position="547"/>
    </location>
</feature>
<dbReference type="PROSITE" id="PS00022">
    <property type="entry name" value="EGF_1"/>
    <property type="match status" value="12"/>
</dbReference>
<feature type="domain" description="EGF-like" evidence="9">
    <location>
        <begin position="430"/>
        <end position="466"/>
    </location>
</feature>
<feature type="disulfide bond" evidence="6">
    <location>
        <begin position="313"/>
        <end position="322"/>
    </location>
</feature>
<evidence type="ECO:0000259" key="9">
    <source>
        <dbReference type="PROSITE" id="PS50026"/>
    </source>
</evidence>
<dbReference type="InterPro" id="IPR000742">
    <property type="entry name" value="EGF"/>
</dbReference>
<proteinExistence type="predicted"/>
<reference evidence="11" key="1">
    <citation type="submission" date="2025-08" db="UniProtKB">
        <authorList>
            <consortium name="RefSeq"/>
        </authorList>
    </citation>
    <scope>IDENTIFICATION</scope>
    <source>
        <tissue evidence="11">Testes</tissue>
    </source>
</reference>
<dbReference type="Pfam" id="PF00431">
    <property type="entry name" value="CUB"/>
    <property type="match status" value="1"/>
</dbReference>
<dbReference type="PROSITE" id="PS50026">
    <property type="entry name" value="EGF_3"/>
    <property type="match status" value="12"/>
</dbReference>
<feature type="domain" description="EGF-like" evidence="9">
    <location>
        <begin position="636"/>
        <end position="672"/>
    </location>
</feature>
<feature type="transmembrane region" description="Helical" evidence="7">
    <location>
        <begin position="698"/>
        <end position="722"/>
    </location>
</feature>
<name>A0ABM0MDS8_SACKO</name>
<keyword evidence="3" id="KW-0677">Repeat</keyword>
<feature type="domain" description="EGF-like" evidence="9">
    <location>
        <begin position="384"/>
        <end position="427"/>
    </location>
</feature>
<dbReference type="InterPro" id="IPR001881">
    <property type="entry name" value="EGF-like_Ca-bd_dom"/>
</dbReference>
<feature type="domain" description="EGF-like" evidence="9">
    <location>
        <begin position="82"/>
        <end position="119"/>
    </location>
</feature>
<feature type="domain" description="EGF-like" evidence="9">
    <location>
        <begin position="244"/>
        <end position="281"/>
    </location>
</feature>
<feature type="disulfide bond" evidence="6">
    <location>
        <begin position="366"/>
        <end position="375"/>
    </location>
</feature>
<evidence type="ECO:0000256" key="2">
    <source>
        <dbReference type="ARBA" id="ARBA00022729"/>
    </source>
</evidence>
<gene>
    <name evidence="11" type="primary">LOC100376577</name>
</gene>
<dbReference type="InterPro" id="IPR051022">
    <property type="entry name" value="Notch_Cell-Fate_Det"/>
</dbReference>
<evidence type="ECO:0000256" key="6">
    <source>
        <dbReference type="PROSITE-ProRule" id="PRU00076"/>
    </source>
</evidence>
<dbReference type="InterPro" id="IPR035914">
    <property type="entry name" value="Sperma_CUB_dom_sf"/>
</dbReference>
<keyword evidence="2" id="KW-0732">Signal</keyword>
<feature type="domain" description="EGF-like" evidence="9">
    <location>
        <begin position="203"/>
        <end position="240"/>
    </location>
</feature>
<evidence type="ECO:0000256" key="7">
    <source>
        <dbReference type="SAM" id="Phobius"/>
    </source>
</evidence>
<keyword evidence="7" id="KW-0472">Membrane</keyword>
<evidence type="ECO:0000313" key="11">
    <source>
        <dbReference type="RefSeq" id="XP_006818169.1"/>
    </source>
</evidence>
<protein>
    <submittedName>
        <fullName evidence="11">Neurogenic locus notch homolog protein 2-like</fullName>
    </submittedName>
</protein>
<keyword evidence="4 6" id="KW-1015">Disulfide bond</keyword>
<dbReference type="SUPFAM" id="SSF49854">
    <property type="entry name" value="Spermadhesin, CUB domain"/>
    <property type="match status" value="1"/>
</dbReference>
<evidence type="ECO:0000259" key="8">
    <source>
        <dbReference type="PROSITE" id="PS01180"/>
    </source>
</evidence>
<dbReference type="Proteomes" id="UP000694865">
    <property type="component" value="Unplaced"/>
</dbReference>
<feature type="domain" description="EGF-like" evidence="9">
    <location>
        <begin position="162"/>
        <end position="199"/>
    </location>
</feature>
<dbReference type="SUPFAM" id="SSF57196">
    <property type="entry name" value="EGF/Laminin"/>
    <property type="match status" value="11"/>
</dbReference>
<feature type="disulfide bond" evidence="6">
    <location>
        <begin position="271"/>
        <end position="280"/>
    </location>
</feature>
<feature type="domain" description="EGF-like" evidence="9">
    <location>
        <begin position="2"/>
        <end position="39"/>
    </location>
</feature>
<feature type="disulfide bond" evidence="6">
    <location>
        <begin position="189"/>
        <end position="198"/>
    </location>
</feature>
<dbReference type="PROSITE" id="PS01186">
    <property type="entry name" value="EGF_2"/>
    <property type="match status" value="10"/>
</dbReference>
<feature type="non-terminal residue" evidence="11">
    <location>
        <position position="1"/>
    </location>
</feature>
<evidence type="ECO:0000256" key="4">
    <source>
        <dbReference type="ARBA" id="ARBA00023157"/>
    </source>
</evidence>
<feature type="domain" description="CUB" evidence="8">
    <location>
        <begin position="520"/>
        <end position="629"/>
    </location>
</feature>
<dbReference type="CDD" id="cd00041">
    <property type="entry name" value="CUB"/>
    <property type="match status" value="1"/>
</dbReference>
<accession>A0ABM0MDS8</accession>
<dbReference type="RefSeq" id="XP_006818169.1">
    <property type="nucleotide sequence ID" value="XM_006818106.1"/>
</dbReference>
<dbReference type="PROSITE" id="PS01180">
    <property type="entry name" value="CUB"/>
    <property type="match status" value="1"/>
</dbReference>
<sequence>VTTNPCNNSPCQNGGTCYNLGSGSYSCQCASGWTGNQCQTSTNPCDNFPCQNGGTCYNLGSGSYSCQCASGWTGNQCQTFVTTNPCNNSPCQNGGTCYNLGSGSYSCQCASGWTGNQCQTFVTTNPCNNSPCQNGGTCYNLGSGSYSCQCASGWTGNQCQTSTNPCDNFPCQNGGTCYNLGSGSYSCQCASGWTGNQCQTFVATNPCDNSPCLNGGTCYNLGGGSYSCQCASGWTGNQCQTFVTTNPCDNFPCQNGGTCTNLGSGSYSCQCASGWTGNQCQTFVSSTNMCLQNLCLNGATCVNNGNSQYTCICRPDYVGTNCGSSRESTPSLDACQSSPCHSLSNCYNTYHSTYLTSPVSLYVCVCHSNYLGVNCDSPITDYPDLNMCSTNPCQSGGTCHNTFDNDGPGITSKVCMCTVGWVGNTCEIIATNPCSSNPCQNSGTCVAFNTYYTCTCATGYAGTQCQTPDTGTTPCSSDPCPSNQMCYYAGNQYICIGGRRRRDVSTEGSLVPLHGAGVICNTTISVNHTVNIFSPQFPRNYPDNEFCWWIIEVDGNSKIRVNFEYFATEEHFDWLDIGHGDVVSAETDVHASGLIRPTSFTSSGKKIWITFKSDHEKTENGFWIQVTSIPNIETSAFAGCSLNPCQNGGTCLLHRGRSICICAHGYLGDYCEHEMEHTTQLDTNMTSVVTLPFGEMSVYAWSVTAICCVLFVFSVLLAATVCRTMHKKKRVLNRKVRLDDDGIFVVH</sequence>
<dbReference type="Gene3D" id="2.60.120.290">
    <property type="entry name" value="Spermadhesin, CUB domain"/>
    <property type="match status" value="1"/>
</dbReference>
<dbReference type="Gene3D" id="2.10.25.10">
    <property type="entry name" value="Laminin"/>
    <property type="match status" value="12"/>
</dbReference>
<feature type="disulfide bond" evidence="6">
    <location>
        <begin position="68"/>
        <end position="77"/>
    </location>
</feature>
<feature type="domain" description="EGF-like" evidence="9">
    <location>
        <begin position="331"/>
        <end position="376"/>
    </location>
</feature>
<keyword evidence="1 6" id="KW-0245">EGF-like domain</keyword>
<feature type="domain" description="EGF-like" evidence="9">
    <location>
        <begin position="123"/>
        <end position="160"/>
    </location>
</feature>
<dbReference type="InterPro" id="IPR000859">
    <property type="entry name" value="CUB_dom"/>
</dbReference>
<dbReference type="PANTHER" id="PTHR24049:SF22">
    <property type="entry name" value="DROSOPHILA CRUMBS HOMOLOG"/>
    <property type="match status" value="1"/>
</dbReference>
<dbReference type="SMART" id="SM00042">
    <property type="entry name" value="CUB"/>
    <property type="match status" value="1"/>
</dbReference>
<dbReference type="CDD" id="cd00054">
    <property type="entry name" value="EGF_CA"/>
    <property type="match status" value="10"/>
</dbReference>
<keyword evidence="7" id="KW-1133">Transmembrane helix</keyword>
<keyword evidence="7" id="KW-0812">Transmembrane</keyword>
<feature type="disulfide bond" evidence="6">
    <location>
        <begin position="150"/>
        <end position="159"/>
    </location>
</feature>
<feature type="disulfide bond" evidence="6">
    <location>
        <begin position="109"/>
        <end position="118"/>
    </location>
</feature>
<feature type="disulfide bond" evidence="6">
    <location>
        <begin position="662"/>
        <end position="671"/>
    </location>
</feature>
<feature type="disulfide bond" evidence="6">
    <location>
        <begin position="456"/>
        <end position="465"/>
    </location>
</feature>
<evidence type="ECO:0000256" key="5">
    <source>
        <dbReference type="PROSITE-ProRule" id="PRU00059"/>
    </source>
</evidence>
<dbReference type="Pfam" id="PF00008">
    <property type="entry name" value="EGF"/>
    <property type="match status" value="10"/>
</dbReference>
<evidence type="ECO:0000256" key="1">
    <source>
        <dbReference type="ARBA" id="ARBA00022536"/>
    </source>
</evidence>
<comment type="caution">
    <text evidence="6">Lacks conserved residue(s) required for the propagation of feature annotation.</text>
</comment>
<feature type="domain" description="EGF-like" evidence="9">
    <location>
        <begin position="286"/>
        <end position="323"/>
    </location>
</feature>
<dbReference type="SMART" id="SM00179">
    <property type="entry name" value="EGF_CA"/>
    <property type="match status" value="11"/>
</dbReference>
<organism evidence="10 11">
    <name type="scientific">Saccoglossus kowalevskii</name>
    <name type="common">Acorn worm</name>
    <dbReference type="NCBI Taxonomy" id="10224"/>
    <lineage>
        <taxon>Eukaryota</taxon>
        <taxon>Metazoa</taxon>
        <taxon>Hemichordata</taxon>
        <taxon>Enteropneusta</taxon>
        <taxon>Harrimaniidae</taxon>
        <taxon>Saccoglossus</taxon>
    </lineage>
</organism>
<feature type="disulfide bond" evidence="6">
    <location>
        <begin position="29"/>
        <end position="38"/>
    </location>
</feature>
<dbReference type="SMART" id="SM00181">
    <property type="entry name" value="EGF"/>
    <property type="match status" value="12"/>
</dbReference>
<feature type="disulfide bond" evidence="6">
    <location>
        <begin position="230"/>
        <end position="239"/>
    </location>
</feature>
<feature type="disulfide bond" evidence="6">
    <location>
        <begin position="417"/>
        <end position="426"/>
    </location>
</feature>
<dbReference type="GeneID" id="100376577"/>
<keyword evidence="10" id="KW-1185">Reference proteome</keyword>